<dbReference type="AlphaFoldDB" id="A0A369AQ65"/>
<dbReference type="SMART" id="SM00862">
    <property type="entry name" value="Trans_reg_C"/>
    <property type="match status" value="1"/>
</dbReference>
<dbReference type="Gene3D" id="3.40.50.2300">
    <property type="match status" value="1"/>
</dbReference>
<dbReference type="PANTHER" id="PTHR48111">
    <property type="entry name" value="REGULATOR OF RPOS"/>
    <property type="match status" value="1"/>
</dbReference>
<dbReference type="InterPro" id="IPR036388">
    <property type="entry name" value="WH-like_DNA-bd_sf"/>
</dbReference>
<dbReference type="GO" id="GO:0000976">
    <property type="term" value="F:transcription cis-regulatory region binding"/>
    <property type="evidence" value="ECO:0007669"/>
    <property type="project" value="TreeGrafter"/>
</dbReference>
<dbReference type="PROSITE" id="PS51755">
    <property type="entry name" value="OMPR_PHOB"/>
    <property type="match status" value="1"/>
</dbReference>
<dbReference type="SMART" id="SM00448">
    <property type="entry name" value="REC"/>
    <property type="match status" value="1"/>
</dbReference>
<evidence type="ECO:0000256" key="6">
    <source>
        <dbReference type="PROSITE-ProRule" id="PRU00169"/>
    </source>
</evidence>
<evidence type="ECO:0000256" key="7">
    <source>
        <dbReference type="PROSITE-ProRule" id="PRU01091"/>
    </source>
</evidence>
<dbReference type="GO" id="GO:0000156">
    <property type="term" value="F:phosphorelay response regulator activity"/>
    <property type="evidence" value="ECO:0007669"/>
    <property type="project" value="TreeGrafter"/>
</dbReference>
<keyword evidence="2" id="KW-0902">Two-component regulatory system</keyword>
<evidence type="ECO:0000313" key="10">
    <source>
        <dbReference type="EMBL" id="RCX11510.1"/>
    </source>
</evidence>
<dbReference type="InterPro" id="IPR039420">
    <property type="entry name" value="WalR-like"/>
</dbReference>
<dbReference type="SUPFAM" id="SSF52172">
    <property type="entry name" value="CheY-like"/>
    <property type="match status" value="1"/>
</dbReference>
<comment type="caution">
    <text evidence="10">The sequence shown here is derived from an EMBL/GenBank/DDBJ whole genome shotgun (WGS) entry which is preliminary data.</text>
</comment>
<dbReference type="PROSITE" id="PS50110">
    <property type="entry name" value="RESPONSE_REGULATORY"/>
    <property type="match status" value="1"/>
</dbReference>
<dbReference type="PANTHER" id="PTHR48111:SF67">
    <property type="entry name" value="TRANSCRIPTIONAL REGULATORY PROTEIN TCTD"/>
    <property type="match status" value="1"/>
</dbReference>
<evidence type="ECO:0000259" key="9">
    <source>
        <dbReference type="PROSITE" id="PS51755"/>
    </source>
</evidence>
<dbReference type="RefSeq" id="WP_114481702.1">
    <property type="nucleotide sequence ID" value="NZ_QPJU01000001.1"/>
</dbReference>
<organism evidence="10 11">
    <name type="scientific">Extensimonas vulgaris</name>
    <dbReference type="NCBI Taxonomy" id="1031594"/>
    <lineage>
        <taxon>Bacteria</taxon>
        <taxon>Pseudomonadati</taxon>
        <taxon>Pseudomonadota</taxon>
        <taxon>Betaproteobacteria</taxon>
        <taxon>Burkholderiales</taxon>
        <taxon>Comamonadaceae</taxon>
        <taxon>Extensimonas</taxon>
    </lineage>
</organism>
<evidence type="ECO:0000256" key="2">
    <source>
        <dbReference type="ARBA" id="ARBA00023012"/>
    </source>
</evidence>
<evidence type="ECO:0000259" key="8">
    <source>
        <dbReference type="PROSITE" id="PS50110"/>
    </source>
</evidence>
<evidence type="ECO:0000256" key="3">
    <source>
        <dbReference type="ARBA" id="ARBA00023015"/>
    </source>
</evidence>
<dbReference type="Pfam" id="PF00072">
    <property type="entry name" value="Response_reg"/>
    <property type="match status" value="1"/>
</dbReference>
<feature type="DNA-binding region" description="OmpR/PhoB-type" evidence="7">
    <location>
        <begin position="124"/>
        <end position="220"/>
    </location>
</feature>
<dbReference type="FunFam" id="3.40.50.2300:FF:000002">
    <property type="entry name" value="DNA-binding response regulator PhoP"/>
    <property type="match status" value="1"/>
</dbReference>
<dbReference type="Proteomes" id="UP000252174">
    <property type="component" value="Unassembled WGS sequence"/>
</dbReference>
<dbReference type="EMBL" id="QPJU01000001">
    <property type="protein sequence ID" value="RCX11510.1"/>
    <property type="molecule type" value="Genomic_DNA"/>
</dbReference>
<dbReference type="GO" id="GO:0032993">
    <property type="term" value="C:protein-DNA complex"/>
    <property type="evidence" value="ECO:0007669"/>
    <property type="project" value="TreeGrafter"/>
</dbReference>
<dbReference type="CDD" id="cd00383">
    <property type="entry name" value="trans_reg_C"/>
    <property type="match status" value="1"/>
</dbReference>
<evidence type="ECO:0000256" key="1">
    <source>
        <dbReference type="ARBA" id="ARBA00022553"/>
    </source>
</evidence>
<evidence type="ECO:0000256" key="5">
    <source>
        <dbReference type="ARBA" id="ARBA00023163"/>
    </source>
</evidence>
<keyword evidence="5" id="KW-0804">Transcription</keyword>
<feature type="domain" description="OmpR/PhoB-type" evidence="9">
    <location>
        <begin position="124"/>
        <end position="220"/>
    </location>
</feature>
<evidence type="ECO:0000256" key="4">
    <source>
        <dbReference type="ARBA" id="ARBA00023125"/>
    </source>
</evidence>
<name>A0A369AQ65_9BURK</name>
<keyword evidence="11" id="KW-1185">Reference proteome</keyword>
<keyword evidence="1 6" id="KW-0597">Phosphoprotein</keyword>
<protein>
    <submittedName>
        <fullName evidence="10">Winged helix family two component transcriptional regulator</fullName>
    </submittedName>
</protein>
<dbReference type="Pfam" id="PF00486">
    <property type="entry name" value="Trans_reg_C"/>
    <property type="match status" value="1"/>
</dbReference>
<feature type="domain" description="Response regulatory" evidence="8">
    <location>
        <begin position="2"/>
        <end position="116"/>
    </location>
</feature>
<dbReference type="InterPro" id="IPR001789">
    <property type="entry name" value="Sig_transdc_resp-reg_receiver"/>
</dbReference>
<dbReference type="InterPro" id="IPR011006">
    <property type="entry name" value="CheY-like_superfamily"/>
</dbReference>
<proteinExistence type="predicted"/>
<keyword evidence="3" id="KW-0805">Transcription regulation</keyword>
<dbReference type="GO" id="GO:0006355">
    <property type="term" value="P:regulation of DNA-templated transcription"/>
    <property type="evidence" value="ECO:0007669"/>
    <property type="project" value="InterPro"/>
</dbReference>
<keyword evidence="4 7" id="KW-0238">DNA-binding</keyword>
<sequence length="221" mass="24168">MRILLVEDDAMLADGLREVFHRAGYALDHLTAAEQALLALRLTPFDLVVADIGLPGMDGLEMVRRLRATGSKVPVLMLTARDALEDRVKGLNLGADDYLVKPFAMPELIARAQALIRRSQANAQSALRLGALVLDTATHEATLADAPLHLTGREWAVLETLLLAAPRVVSKNKLAESLSEWDKEITSNAVEIYVSRLRAKLDGSGVLLRTVRGIGYRLEIE</sequence>
<feature type="modified residue" description="4-aspartylphosphate" evidence="6">
    <location>
        <position position="51"/>
    </location>
</feature>
<reference evidence="10 11" key="1">
    <citation type="submission" date="2018-07" db="EMBL/GenBank/DDBJ databases">
        <title>Genomic Encyclopedia of Type Strains, Phase IV (KMG-IV): sequencing the most valuable type-strain genomes for metagenomic binning, comparative biology and taxonomic classification.</title>
        <authorList>
            <person name="Goeker M."/>
        </authorList>
    </citation>
    <scope>NUCLEOTIDE SEQUENCE [LARGE SCALE GENOMIC DNA]</scope>
    <source>
        <strain evidence="10 11">DSM 100911</strain>
    </source>
</reference>
<dbReference type="GO" id="GO:0005829">
    <property type="term" value="C:cytosol"/>
    <property type="evidence" value="ECO:0007669"/>
    <property type="project" value="TreeGrafter"/>
</dbReference>
<dbReference type="CDD" id="cd17624">
    <property type="entry name" value="REC_OmpR_PmrA-like"/>
    <property type="match status" value="1"/>
</dbReference>
<dbReference type="OrthoDB" id="9802426at2"/>
<dbReference type="Gene3D" id="6.10.250.690">
    <property type="match status" value="1"/>
</dbReference>
<accession>A0A369AQ65</accession>
<dbReference type="InterPro" id="IPR001867">
    <property type="entry name" value="OmpR/PhoB-type_DNA-bd"/>
</dbReference>
<gene>
    <name evidence="10" type="ORF">DFR45_10131</name>
</gene>
<dbReference type="Gene3D" id="1.10.10.10">
    <property type="entry name" value="Winged helix-like DNA-binding domain superfamily/Winged helix DNA-binding domain"/>
    <property type="match status" value="1"/>
</dbReference>
<evidence type="ECO:0000313" key="11">
    <source>
        <dbReference type="Proteomes" id="UP000252174"/>
    </source>
</evidence>